<dbReference type="Pfam" id="PF00450">
    <property type="entry name" value="Peptidase_S10"/>
    <property type="match status" value="1"/>
</dbReference>
<dbReference type="GO" id="GO:0006508">
    <property type="term" value="P:proteolysis"/>
    <property type="evidence" value="ECO:0007669"/>
    <property type="project" value="InterPro"/>
</dbReference>
<protein>
    <submittedName>
        <fullName evidence="2">Os03g0730400 protein</fullName>
    </submittedName>
</protein>
<dbReference type="Proteomes" id="UP000000763">
    <property type="component" value="Chromosome 3"/>
</dbReference>
<dbReference type="GO" id="GO:0004185">
    <property type="term" value="F:serine-type carboxypeptidase activity"/>
    <property type="evidence" value="ECO:0007669"/>
    <property type="project" value="InterPro"/>
</dbReference>
<reference evidence="3" key="2">
    <citation type="journal article" date="2008" name="Nucleic Acids Res.">
        <title>The rice annotation project database (RAP-DB): 2008 update.</title>
        <authorList>
            <consortium name="The rice annotation project (RAP)"/>
        </authorList>
    </citation>
    <scope>GENOME REANNOTATION</scope>
    <source>
        <strain evidence="3">cv. Nipponbare</strain>
    </source>
</reference>
<dbReference type="SUPFAM" id="SSF53474">
    <property type="entry name" value="alpha/beta-Hydrolases"/>
    <property type="match status" value="1"/>
</dbReference>
<dbReference type="InterPro" id="IPR001563">
    <property type="entry name" value="Peptidase_S10"/>
</dbReference>
<dbReference type="MEROPS" id="S10.A19"/>
<sequence>PHHRRLPGTCVQVKSSEENSFICFLQAWIRSLNFSIVDEWRAWHVDGQAAGFTILYANNLTFATVKGGGHTSIETNPKQGFAMGKRWLDNKPL</sequence>
<feature type="non-terminal residue" evidence="2">
    <location>
        <position position="1"/>
    </location>
</feature>
<dbReference type="AlphaFoldDB" id="C7J062"/>
<evidence type="ECO:0000313" key="3">
    <source>
        <dbReference type="Proteomes" id="UP000000763"/>
    </source>
</evidence>
<name>C7J062_ORYSJ</name>
<dbReference type="ESTHER" id="orysa-Q851E7">
    <property type="family name" value="Carboxypeptidase_S10"/>
</dbReference>
<dbReference type="InterPro" id="IPR029058">
    <property type="entry name" value="AB_hydrolase_fold"/>
</dbReference>
<evidence type="ECO:0000313" key="2">
    <source>
        <dbReference type="EMBL" id="BAH92355.1"/>
    </source>
</evidence>
<dbReference type="Gene3D" id="3.40.50.11320">
    <property type="match status" value="1"/>
</dbReference>
<accession>C7J062</accession>
<gene>
    <name evidence="2" type="ordered locus">Os03g0730400</name>
</gene>
<dbReference type="EMBL" id="AP008209">
    <property type="protein sequence ID" value="BAH92355.1"/>
    <property type="molecule type" value="Genomic_DNA"/>
</dbReference>
<proteinExistence type="inferred from homology"/>
<comment type="similarity">
    <text evidence="1">Belongs to the peptidase S10 family.</text>
</comment>
<reference evidence="2 3" key="1">
    <citation type="journal article" date="2005" name="Nature">
        <title>The map-based sequence of the rice genome.</title>
        <authorList>
            <consortium name="International rice genome sequencing project (IRGSP)"/>
            <person name="Matsumoto T."/>
            <person name="Wu J."/>
            <person name="Kanamori H."/>
            <person name="Katayose Y."/>
            <person name="Fujisawa M."/>
            <person name="Namiki N."/>
            <person name="Mizuno H."/>
            <person name="Yamamoto K."/>
            <person name="Antonio B.A."/>
            <person name="Baba T."/>
            <person name="Sakata K."/>
            <person name="Nagamura Y."/>
            <person name="Aoki H."/>
            <person name="Arikawa K."/>
            <person name="Arita K."/>
            <person name="Bito T."/>
            <person name="Chiden Y."/>
            <person name="Fujitsuka N."/>
            <person name="Fukunaka R."/>
            <person name="Hamada M."/>
            <person name="Harada C."/>
            <person name="Hayashi A."/>
            <person name="Hijishita S."/>
            <person name="Honda M."/>
            <person name="Hosokawa S."/>
            <person name="Ichikawa Y."/>
            <person name="Idonuma A."/>
            <person name="Iijima M."/>
            <person name="Ikeda M."/>
            <person name="Ikeno M."/>
            <person name="Ito K."/>
            <person name="Ito S."/>
            <person name="Ito T."/>
            <person name="Ito Y."/>
            <person name="Ito Y."/>
            <person name="Iwabuchi A."/>
            <person name="Kamiya K."/>
            <person name="Karasawa W."/>
            <person name="Kurita K."/>
            <person name="Katagiri S."/>
            <person name="Kikuta A."/>
            <person name="Kobayashi H."/>
            <person name="Kobayashi N."/>
            <person name="Machita K."/>
            <person name="Maehara T."/>
            <person name="Masukawa M."/>
            <person name="Mizubayashi T."/>
            <person name="Mukai Y."/>
            <person name="Nagasaki H."/>
            <person name="Nagata Y."/>
            <person name="Naito S."/>
            <person name="Nakashima M."/>
            <person name="Nakama Y."/>
            <person name="Nakamichi Y."/>
            <person name="Nakamura M."/>
            <person name="Meguro A."/>
            <person name="Negishi M."/>
            <person name="Ohta I."/>
            <person name="Ohta T."/>
            <person name="Okamoto M."/>
            <person name="Ono N."/>
            <person name="Saji S."/>
            <person name="Sakaguchi M."/>
            <person name="Sakai K."/>
            <person name="Shibata M."/>
            <person name="Shimokawa T."/>
            <person name="Song J."/>
            <person name="Takazaki Y."/>
            <person name="Terasawa K."/>
            <person name="Tsugane M."/>
            <person name="Tsuji K."/>
            <person name="Ueda S."/>
            <person name="Waki K."/>
            <person name="Yamagata H."/>
            <person name="Yamamoto M."/>
            <person name="Yamamoto S."/>
            <person name="Yamane H."/>
            <person name="Yoshiki S."/>
            <person name="Yoshihara R."/>
            <person name="Yukawa K."/>
            <person name="Zhong H."/>
            <person name="Yano M."/>
            <person name="Yuan Q."/>
            <person name="Ouyang S."/>
            <person name="Liu J."/>
            <person name="Jones K.M."/>
            <person name="Gansberger K."/>
            <person name="Moffat K."/>
            <person name="Hill J."/>
            <person name="Bera J."/>
            <person name="Fadrosh D."/>
            <person name="Jin S."/>
            <person name="Johri S."/>
            <person name="Kim M."/>
            <person name="Overton L."/>
            <person name="Reardon M."/>
            <person name="Tsitrin T."/>
            <person name="Vuong H."/>
            <person name="Weaver B."/>
            <person name="Ciecko A."/>
            <person name="Tallon L."/>
            <person name="Jackson J."/>
            <person name="Pai G."/>
            <person name="Aken S.V."/>
            <person name="Utterback T."/>
            <person name="Reidmuller S."/>
            <person name="Feldblyum T."/>
            <person name="Hsiao J."/>
            <person name="Zismann V."/>
            <person name="Iobst S."/>
            <person name="de Vazeille A.R."/>
            <person name="Buell C.R."/>
            <person name="Ying K."/>
            <person name="Li Y."/>
            <person name="Lu T."/>
            <person name="Huang Y."/>
            <person name="Zhao Q."/>
            <person name="Feng Q."/>
            <person name="Zhang L."/>
            <person name="Zhu J."/>
            <person name="Weng Q."/>
            <person name="Mu J."/>
            <person name="Lu Y."/>
            <person name="Fan D."/>
            <person name="Liu Y."/>
            <person name="Guan J."/>
            <person name="Zhang Y."/>
            <person name="Yu S."/>
            <person name="Liu X."/>
            <person name="Zhang Y."/>
            <person name="Hong G."/>
            <person name="Han B."/>
            <person name="Choisne N."/>
            <person name="Demange N."/>
            <person name="Orjeda G."/>
            <person name="Samain S."/>
            <person name="Cattolico L."/>
            <person name="Pelletier E."/>
            <person name="Couloux A."/>
            <person name="Segurens B."/>
            <person name="Wincker P."/>
            <person name="D'Hont A."/>
            <person name="Scarpelli C."/>
            <person name="Weissenbach J."/>
            <person name="Salanoubat M."/>
            <person name="Quetier F."/>
            <person name="Yu Y."/>
            <person name="Kim H.R."/>
            <person name="Rambo T."/>
            <person name="Currie J."/>
            <person name="Collura K."/>
            <person name="Luo M."/>
            <person name="Yang T."/>
            <person name="Ammiraju J.S.S."/>
            <person name="Engler F."/>
            <person name="Soderlund C."/>
            <person name="Wing R.A."/>
            <person name="Palmer L.E."/>
            <person name="de la Bastide M."/>
            <person name="Spiegel L."/>
            <person name="Nascimento L."/>
            <person name="Zutavern T."/>
            <person name="O'Shaughnessy A."/>
            <person name="Dike S."/>
            <person name="Dedhia N."/>
            <person name="Preston R."/>
            <person name="Balija V."/>
            <person name="McCombie W.R."/>
            <person name="Chow T."/>
            <person name="Chen H."/>
            <person name="Chung M."/>
            <person name="Chen C."/>
            <person name="Shaw J."/>
            <person name="Wu H."/>
            <person name="Hsiao K."/>
            <person name="Chao Y."/>
            <person name="Chu M."/>
            <person name="Cheng C."/>
            <person name="Hour A."/>
            <person name="Lee P."/>
            <person name="Lin S."/>
            <person name="Lin Y."/>
            <person name="Liou J."/>
            <person name="Liu S."/>
            <person name="Hsing Y."/>
            <person name="Raghuvanshi S."/>
            <person name="Mohanty A."/>
            <person name="Bharti A.K."/>
            <person name="Gaur A."/>
            <person name="Gupta V."/>
            <person name="Kumar D."/>
            <person name="Ravi V."/>
            <person name="Vij S."/>
            <person name="Kapur A."/>
            <person name="Khurana P."/>
            <person name="Khurana P."/>
            <person name="Khurana J.P."/>
            <person name="Tyagi A.K."/>
            <person name="Gaikwad K."/>
            <person name="Singh A."/>
            <person name="Dalal V."/>
            <person name="Srivastava S."/>
            <person name="Dixit A."/>
            <person name="Pal A.K."/>
            <person name="Ghazi I.A."/>
            <person name="Yadav M."/>
            <person name="Pandit A."/>
            <person name="Bhargava A."/>
            <person name="Sureshbabu K."/>
            <person name="Batra K."/>
            <person name="Sharma T.R."/>
            <person name="Mohapatra T."/>
            <person name="Singh N.K."/>
            <person name="Messing J."/>
            <person name="Nelson A.B."/>
            <person name="Fuks G."/>
            <person name="Kavchok S."/>
            <person name="Keizer G."/>
            <person name="Linton E."/>
            <person name="Llaca V."/>
            <person name="Song R."/>
            <person name="Tanyolac B."/>
            <person name="Young S."/>
            <person name="Ho-Il K."/>
            <person name="Hahn J.H."/>
            <person name="Sangsakoo G."/>
            <person name="Vanavichit A."/>
            <person name="de Mattos Luiz.A.T."/>
            <person name="Zimmer P.D."/>
            <person name="Malone G."/>
            <person name="Dellagostin O."/>
            <person name="de Oliveira A.C."/>
            <person name="Bevan M."/>
            <person name="Bancroft I."/>
            <person name="Minx P."/>
            <person name="Cordum H."/>
            <person name="Wilson R."/>
            <person name="Cheng Z."/>
            <person name="Jin W."/>
            <person name="Jiang J."/>
            <person name="Leong S.A."/>
            <person name="Iwama H."/>
            <person name="Gojobori T."/>
            <person name="Itoh T."/>
            <person name="Niimura Y."/>
            <person name="Fujii Y."/>
            <person name="Habara T."/>
            <person name="Sakai H."/>
            <person name="Sato Y."/>
            <person name="Wilson G."/>
            <person name="Kumar K."/>
            <person name="McCouch S."/>
            <person name="Juretic N."/>
            <person name="Hoen D."/>
            <person name="Wright S."/>
            <person name="Bruskiewich R."/>
            <person name="Bureau T."/>
            <person name="Miyao A."/>
            <person name="Hirochika H."/>
            <person name="Nishikawa T."/>
            <person name="Kadowaki K."/>
            <person name="Sugiura M."/>
            <person name="Burr B."/>
            <person name="Sasaki T."/>
        </authorList>
    </citation>
    <scope>NUCLEOTIDE SEQUENCE [LARGE SCALE GENOMIC DNA]</scope>
    <source>
        <strain evidence="3">cv. Nipponbare</strain>
    </source>
</reference>
<evidence type="ECO:0000256" key="1">
    <source>
        <dbReference type="ARBA" id="ARBA00009431"/>
    </source>
</evidence>
<dbReference type="KEGG" id="dosa:Os03g0730400"/>
<organism evidence="2 3">
    <name type="scientific">Oryza sativa subsp. japonica</name>
    <name type="common">Rice</name>
    <dbReference type="NCBI Taxonomy" id="39947"/>
    <lineage>
        <taxon>Eukaryota</taxon>
        <taxon>Viridiplantae</taxon>
        <taxon>Streptophyta</taxon>
        <taxon>Embryophyta</taxon>
        <taxon>Tracheophyta</taxon>
        <taxon>Spermatophyta</taxon>
        <taxon>Magnoliopsida</taxon>
        <taxon>Liliopsida</taxon>
        <taxon>Poales</taxon>
        <taxon>Poaceae</taxon>
        <taxon>BOP clade</taxon>
        <taxon>Oryzoideae</taxon>
        <taxon>Oryzeae</taxon>
        <taxon>Oryzinae</taxon>
        <taxon>Oryza</taxon>
        <taxon>Oryza sativa</taxon>
    </lineage>
</organism>